<gene>
    <name evidence="1" type="ORF">SAMN06273570_3623</name>
</gene>
<dbReference type="InterPro" id="IPR038706">
    <property type="entry name" value="Type_VI_SciN-like_sf"/>
</dbReference>
<dbReference type="NCBIfam" id="TIGR03352">
    <property type="entry name" value="VI_chp_3"/>
    <property type="match status" value="1"/>
</dbReference>
<organism evidence="1 2">
    <name type="scientific">Candidatus Pantoea floridensis</name>
    <dbReference type="NCBI Taxonomy" id="1938870"/>
    <lineage>
        <taxon>Bacteria</taxon>
        <taxon>Pseudomonadati</taxon>
        <taxon>Pseudomonadota</taxon>
        <taxon>Gammaproteobacteria</taxon>
        <taxon>Enterobacterales</taxon>
        <taxon>Erwiniaceae</taxon>
        <taxon>Pantoea</taxon>
    </lineage>
</organism>
<protein>
    <submittedName>
        <fullName evidence="1">Type VI secretion system protein VasD</fullName>
    </submittedName>
</protein>
<dbReference type="AlphaFoldDB" id="A0A286BYF7"/>
<dbReference type="EMBL" id="OCMY01000001">
    <property type="protein sequence ID" value="SOD39182.1"/>
    <property type="molecule type" value="Genomic_DNA"/>
</dbReference>
<name>A0A286BYF7_9GAMM</name>
<evidence type="ECO:0000313" key="1">
    <source>
        <dbReference type="EMBL" id="SOD39182.1"/>
    </source>
</evidence>
<dbReference type="Gene3D" id="2.60.40.4150">
    <property type="entry name" value="Type VI secretion system, lipoprotein SciN"/>
    <property type="match status" value="1"/>
</dbReference>
<dbReference type="PANTHER" id="PTHR37625">
    <property type="entry name" value="OUTER MEMBRANE LIPOPROTEIN-RELATED"/>
    <property type="match status" value="1"/>
</dbReference>
<proteinExistence type="predicted"/>
<evidence type="ECO:0000313" key="2">
    <source>
        <dbReference type="Proteomes" id="UP000219271"/>
    </source>
</evidence>
<accession>A0A286BYF7</accession>
<keyword evidence="2" id="KW-1185">Reference proteome</keyword>
<reference evidence="2" key="1">
    <citation type="submission" date="2017-09" db="EMBL/GenBank/DDBJ databases">
        <authorList>
            <person name="Varghese N."/>
            <person name="Submissions S."/>
        </authorList>
    </citation>
    <scope>NUCLEOTIDE SEQUENCE [LARGE SCALE GENOMIC DNA]</scope>
    <source>
        <strain evidence="2">JKS000234</strain>
    </source>
</reference>
<sequence>MLFTTLIKTRYAMVCSAVLLISGCGLQQKVSDGSAAAFDAIFYKQIKTLHLDFAARESLNSDRREHNPLSQPVMVRVFQLSERKAFDGAVYQQLTGDVKNVLNGEVLADRDVVITPGGDVALNMPMEKESRFIAVVALFQQPDMAKNNWRLVLERNDLDPDRARVIELSSNSLSLVEKKS</sequence>
<dbReference type="Pfam" id="PF12790">
    <property type="entry name" value="T6SS-SciN"/>
    <property type="match status" value="1"/>
</dbReference>
<dbReference type="Proteomes" id="UP000219271">
    <property type="component" value="Unassembled WGS sequence"/>
</dbReference>
<dbReference type="PANTHER" id="PTHR37625:SF4">
    <property type="entry name" value="OUTER MEMBRANE LIPOPROTEIN"/>
    <property type="match status" value="1"/>
</dbReference>
<dbReference type="InterPro" id="IPR017734">
    <property type="entry name" value="T6SS_SciN"/>
</dbReference>
<dbReference type="RefSeq" id="WP_370659798.1">
    <property type="nucleotide sequence ID" value="NZ_OCMY01000001.1"/>
</dbReference>